<evidence type="ECO:0000256" key="1">
    <source>
        <dbReference type="ARBA" id="ARBA00004651"/>
    </source>
</evidence>
<accession>A0ABU1IAQ7</accession>
<feature type="transmembrane region" description="Helical" evidence="8">
    <location>
        <begin position="64"/>
        <end position="84"/>
    </location>
</feature>
<dbReference type="InterPro" id="IPR020846">
    <property type="entry name" value="MFS_dom"/>
</dbReference>
<feature type="transmembrane region" description="Helical" evidence="8">
    <location>
        <begin position="267"/>
        <end position="288"/>
    </location>
</feature>
<keyword evidence="11" id="KW-1185">Reference proteome</keyword>
<keyword evidence="7 8" id="KW-0472">Membrane</keyword>
<keyword evidence="3" id="KW-0813">Transport</keyword>
<evidence type="ECO:0000313" key="10">
    <source>
        <dbReference type="EMBL" id="MDR6214297.1"/>
    </source>
</evidence>
<comment type="similarity">
    <text evidence="2">Belongs to the major facilitator superfamily.</text>
</comment>
<dbReference type="PANTHER" id="PTHR43271:SF1">
    <property type="entry name" value="INNER MEMBRANE TRANSPORT PROTEIN YNFM"/>
    <property type="match status" value="1"/>
</dbReference>
<reference evidence="10 11" key="1">
    <citation type="submission" date="2023-08" db="EMBL/GenBank/DDBJ databases">
        <title>Functional and genomic diversity of the sorghum phyllosphere microbiome.</title>
        <authorList>
            <person name="Shade A."/>
        </authorList>
    </citation>
    <scope>NUCLEOTIDE SEQUENCE [LARGE SCALE GENOMIC DNA]</scope>
    <source>
        <strain evidence="10 11">SORGH_AS_0335</strain>
    </source>
</reference>
<protein>
    <submittedName>
        <fullName evidence="10">YNFM family putative membrane transporter</fullName>
    </submittedName>
</protein>
<dbReference type="SUPFAM" id="SSF103473">
    <property type="entry name" value="MFS general substrate transporter"/>
    <property type="match status" value="1"/>
</dbReference>
<evidence type="ECO:0000256" key="8">
    <source>
        <dbReference type="SAM" id="Phobius"/>
    </source>
</evidence>
<feature type="domain" description="Major facilitator superfamily (MFS) profile" evidence="9">
    <location>
        <begin position="22"/>
        <end position="405"/>
    </location>
</feature>
<feature type="transmembrane region" description="Helical" evidence="8">
    <location>
        <begin position="380"/>
        <end position="399"/>
    </location>
</feature>
<dbReference type="InterPro" id="IPR036259">
    <property type="entry name" value="MFS_trans_sf"/>
</dbReference>
<keyword evidence="6 8" id="KW-1133">Transmembrane helix</keyword>
<feature type="transmembrane region" description="Helical" evidence="8">
    <location>
        <begin position="117"/>
        <end position="138"/>
    </location>
</feature>
<dbReference type="InterPro" id="IPR011701">
    <property type="entry name" value="MFS"/>
</dbReference>
<feature type="transmembrane region" description="Helical" evidence="8">
    <location>
        <begin position="150"/>
        <end position="169"/>
    </location>
</feature>
<keyword evidence="5 8" id="KW-0812">Transmembrane</keyword>
<feature type="transmembrane region" description="Helical" evidence="8">
    <location>
        <begin position="232"/>
        <end position="255"/>
    </location>
</feature>
<gene>
    <name evidence="10" type="ORF">QE399_001986</name>
</gene>
<evidence type="ECO:0000256" key="5">
    <source>
        <dbReference type="ARBA" id="ARBA00022692"/>
    </source>
</evidence>
<evidence type="ECO:0000256" key="3">
    <source>
        <dbReference type="ARBA" id="ARBA00022448"/>
    </source>
</evidence>
<dbReference type="RefSeq" id="WP_309828390.1">
    <property type="nucleotide sequence ID" value="NZ_JAVIZX010000001.1"/>
</dbReference>
<evidence type="ECO:0000256" key="7">
    <source>
        <dbReference type="ARBA" id="ARBA00023136"/>
    </source>
</evidence>
<feature type="transmembrane region" description="Helical" evidence="8">
    <location>
        <begin position="26"/>
        <end position="44"/>
    </location>
</feature>
<comment type="subcellular location">
    <subcellularLocation>
        <location evidence="1">Cell membrane</location>
        <topology evidence="1">Multi-pass membrane protein</topology>
    </subcellularLocation>
</comment>
<comment type="caution">
    <text evidence="10">The sequence shown here is derived from an EMBL/GenBank/DDBJ whole genome shotgun (WGS) entry which is preliminary data.</text>
</comment>
<sequence>MATTTPAADAALPDGARTGTPAYRRISLALFLAGFATFSLLYSVQPLLPEFARHFGVGAGQSALALSLSTGLLAVSILFAGALSQSVGRRWLMFASMALAAACNLAAALAPQWHLLLFARAVEGVVLGGVPAVAMAYLSEEIDARGLGFAMGLYVGGTAFGGMSGRVIMGVLTDAYGWRTALAALSVLGLVVALGFLLLLPPSRRFVRTAGTGAAQHVRIWRDHLRDPSLPLLFAAGCLLVGALVAVFNTIGFRLSGPGFGLGQSEIGLVFTAYLLGMGVSPVAGGLADRLGRGPVLLTGVLMMAAGVVMTLSSHLGWVIAGICVLTLGFFGSHAVCSGWVGAVARHSKGHASSLYLLIYYLGASVLGVVAGGFWEFGQWPAVAAFCLALLAGALGLALRLRATARAAAAAP</sequence>
<dbReference type="Proteomes" id="UP001267710">
    <property type="component" value="Unassembled WGS sequence"/>
</dbReference>
<dbReference type="PROSITE" id="PS50850">
    <property type="entry name" value="MFS"/>
    <property type="match status" value="1"/>
</dbReference>
<proteinExistence type="inferred from homology"/>
<organism evidence="10 11">
    <name type="scientific">Paracidovorax wautersii</name>
    <dbReference type="NCBI Taxonomy" id="1177982"/>
    <lineage>
        <taxon>Bacteria</taxon>
        <taxon>Pseudomonadati</taxon>
        <taxon>Pseudomonadota</taxon>
        <taxon>Betaproteobacteria</taxon>
        <taxon>Burkholderiales</taxon>
        <taxon>Comamonadaceae</taxon>
        <taxon>Paracidovorax</taxon>
    </lineage>
</organism>
<dbReference type="PANTHER" id="PTHR43271">
    <property type="entry name" value="BLL2771 PROTEIN"/>
    <property type="match status" value="1"/>
</dbReference>
<feature type="transmembrane region" description="Helical" evidence="8">
    <location>
        <begin position="91"/>
        <end position="111"/>
    </location>
</feature>
<keyword evidence="4" id="KW-1003">Cell membrane</keyword>
<evidence type="ECO:0000313" key="11">
    <source>
        <dbReference type="Proteomes" id="UP001267710"/>
    </source>
</evidence>
<name>A0ABU1IAQ7_9BURK</name>
<dbReference type="CDD" id="cd17324">
    <property type="entry name" value="MFS_NepI_like"/>
    <property type="match status" value="1"/>
</dbReference>
<evidence type="ECO:0000259" key="9">
    <source>
        <dbReference type="PROSITE" id="PS50850"/>
    </source>
</evidence>
<feature type="transmembrane region" description="Helical" evidence="8">
    <location>
        <begin position="318"/>
        <end position="343"/>
    </location>
</feature>
<evidence type="ECO:0000256" key="4">
    <source>
        <dbReference type="ARBA" id="ARBA00022475"/>
    </source>
</evidence>
<dbReference type="EMBL" id="JAVIZX010000001">
    <property type="protein sequence ID" value="MDR6214297.1"/>
    <property type="molecule type" value="Genomic_DNA"/>
</dbReference>
<dbReference type="Gene3D" id="1.20.1250.20">
    <property type="entry name" value="MFS general substrate transporter like domains"/>
    <property type="match status" value="1"/>
</dbReference>
<feature type="transmembrane region" description="Helical" evidence="8">
    <location>
        <begin position="181"/>
        <end position="200"/>
    </location>
</feature>
<feature type="transmembrane region" description="Helical" evidence="8">
    <location>
        <begin position="295"/>
        <end position="312"/>
    </location>
</feature>
<dbReference type="Pfam" id="PF07690">
    <property type="entry name" value="MFS_1"/>
    <property type="match status" value="2"/>
</dbReference>
<evidence type="ECO:0000256" key="2">
    <source>
        <dbReference type="ARBA" id="ARBA00008335"/>
    </source>
</evidence>
<feature type="transmembrane region" description="Helical" evidence="8">
    <location>
        <begin position="355"/>
        <end position="374"/>
    </location>
</feature>
<evidence type="ECO:0000256" key="6">
    <source>
        <dbReference type="ARBA" id="ARBA00022989"/>
    </source>
</evidence>